<proteinExistence type="predicted"/>
<sequence>MEFSPDAVRLVAGAVLIVAGAAFAMYARHALRVLTMLRAFRADRKRLQQRLDRLLS</sequence>
<gene>
    <name evidence="2" type="ORF">FH063_003150</name>
</gene>
<protein>
    <submittedName>
        <fullName evidence="2">Uncharacterized protein</fullName>
    </submittedName>
</protein>
<comment type="caution">
    <text evidence="2">The sequence shown here is derived from an EMBL/GenBank/DDBJ whole genome shotgun (WGS) entry which is preliminary data.</text>
</comment>
<keyword evidence="1" id="KW-0812">Transmembrane</keyword>
<dbReference type="EMBL" id="VEWN01000017">
    <property type="protein sequence ID" value="KAA1053231.1"/>
    <property type="molecule type" value="Genomic_DNA"/>
</dbReference>
<organism evidence="2 3">
    <name type="scientific">Azospirillum argentinense</name>
    <dbReference type="NCBI Taxonomy" id="2970906"/>
    <lineage>
        <taxon>Bacteria</taxon>
        <taxon>Pseudomonadati</taxon>
        <taxon>Pseudomonadota</taxon>
        <taxon>Alphaproteobacteria</taxon>
        <taxon>Rhodospirillales</taxon>
        <taxon>Azospirillaceae</taxon>
        <taxon>Azospirillum</taxon>
    </lineage>
</organism>
<evidence type="ECO:0000313" key="2">
    <source>
        <dbReference type="EMBL" id="KAA1053231.1"/>
    </source>
</evidence>
<dbReference type="AlphaFoldDB" id="A0A5B0KMV6"/>
<keyword evidence="1" id="KW-1133">Transmembrane helix</keyword>
<name>A0A5B0KMV6_9PROT</name>
<evidence type="ECO:0000313" key="3">
    <source>
        <dbReference type="Proteomes" id="UP000325333"/>
    </source>
</evidence>
<reference evidence="2 3" key="1">
    <citation type="submission" date="2019-07" db="EMBL/GenBank/DDBJ databases">
        <title>Genome sequencing of the stress-tolerant strain Azospirillum brasilense Az19.</title>
        <authorList>
            <person name="Maroniche G.A."/>
            <person name="Garcia J.E."/>
            <person name="Pagnussat L."/>
            <person name="Amenta M."/>
            <person name="Creus C.M."/>
        </authorList>
    </citation>
    <scope>NUCLEOTIDE SEQUENCE [LARGE SCALE GENOMIC DNA]</scope>
    <source>
        <strain evidence="2 3">Az19</strain>
    </source>
</reference>
<keyword evidence="1" id="KW-0472">Membrane</keyword>
<evidence type="ECO:0000256" key="1">
    <source>
        <dbReference type="SAM" id="Phobius"/>
    </source>
</evidence>
<accession>A0A5B0KMV6</accession>
<feature type="transmembrane region" description="Helical" evidence="1">
    <location>
        <begin position="6"/>
        <end position="27"/>
    </location>
</feature>
<dbReference type="Proteomes" id="UP000325333">
    <property type="component" value="Unassembled WGS sequence"/>
</dbReference>